<gene>
    <name evidence="8" type="ORF">METZ01_LOCUS27857</name>
</gene>
<reference evidence="8" key="1">
    <citation type="submission" date="2018-05" db="EMBL/GenBank/DDBJ databases">
        <authorList>
            <person name="Lanie J.A."/>
            <person name="Ng W.-L."/>
            <person name="Kazmierczak K.M."/>
            <person name="Andrzejewski T.M."/>
            <person name="Davidsen T.M."/>
            <person name="Wayne K.J."/>
            <person name="Tettelin H."/>
            <person name="Glass J.I."/>
            <person name="Rusch D."/>
            <person name="Podicherti R."/>
            <person name="Tsui H.-C.T."/>
            <person name="Winkler M.E."/>
        </authorList>
    </citation>
    <scope>NUCLEOTIDE SEQUENCE</scope>
</reference>
<evidence type="ECO:0000256" key="2">
    <source>
        <dbReference type="ARBA" id="ARBA00022598"/>
    </source>
</evidence>
<dbReference type="Pfam" id="PF00133">
    <property type="entry name" value="tRNA-synt_1"/>
    <property type="match status" value="1"/>
</dbReference>
<evidence type="ECO:0000256" key="5">
    <source>
        <dbReference type="ARBA" id="ARBA00022917"/>
    </source>
</evidence>
<dbReference type="FunFam" id="3.40.50.620:FF:000042">
    <property type="entry name" value="Isoleucine--tRNA ligase"/>
    <property type="match status" value="1"/>
</dbReference>
<dbReference type="InterPro" id="IPR014729">
    <property type="entry name" value="Rossmann-like_a/b/a_fold"/>
</dbReference>
<dbReference type="PANTHER" id="PTHR42765:SF1">
    <property type="entry name" value="ISOLEUCINE--TRNA LIGASE, MITOCHONDRIAL"/>
    <property type="match status" value="1"/>
</dbReference>
<dbReference type="Gene3D" id="3.40.50.620">
    <property type="entry name" value="HUPs"/>
    <property type="match status" value="1"/>
</dbReference>
<name>A0A381QBG3_9ZZZZ</name>
<keyword evidence="2" id="KW-0436">Ligase</keyword>
<evidence type="ECO:0000256" key="6">
    <source>
        <dbReference type="ARBA" id="ARBA00023146"/>
    </source>
</evidence>
<dbReference type="SUPFAM" id="SSF52374">
    <property type="entry name" value="Nucleotidylyl transferase"/>
    <property type="match status" value="1"/>
</dbReference>
<dbReference type="InterPro" id="IPR001412">
    <property type="entry name" value="aa-tRNA-synth_I_CS"/>
</dbReference>
<evidence type="ECO:0000259" key="7">
    <source>
        <dbReference type="Pfam" id="PF00133"/>
    </source>
</evidence>
<dbReference type="GO" id="GO:0004822">
    <property type="term" value="F:isoleucine-tRNA ligase activity"/>
    <property type="evidence" value="ECO:0007669"/>
    <property type="project" value="TreeGrafter"/>
</dbReference>
<accession>A0A381QBG3</accession>
<dbReference type="InterPro" id="IPR050081">
    <property type="entry name" value="Ile-tRNA_ligase"/>
</dbReference>
<evidence type="ECO:0000256" key="1">
    <source>
        <dbReference type="ARBA" id="ARBA00022490"/>
    </source>
</evidence>
<dbReference type="GO" id="GO:0005524">
    <property type="term" value="F:ATP binding"/>
    <property type="evidence" value="ECO:0007669"/>
    <property type="project" value="UniProtKB-KW"/>
</dbReference>
<evidence type="ECO:0000256" key="3">
    <source>
        <dbReference type="ARBA" id="ARBA00022741"/>
    </source>
</evidence>
<dbReference type="GO" id="GO:0006428">
    <property type="term" value="P:isoleucyl-tRNA aminoacylation"/>
    <property type="evidence" value="ECO:0007669"/>
    <property type="project" value="TreeGrafter"/>
</dbReference>
<keyword evidence="5" id="KW-0648">Protein biosynthesis</keyword>
<evidence type="ECO:0000256" key="4">
    <source>
        <dbReference type="ARBA" id="ARBA00022840"/>
    </source>
</evidence>
<dbReference type="GO" id="GO:0005829">
    <property type="term" value="C:cytosol"/>
    <property type="evidence" value="ECO:0007669"/>
    <property type="project" value="TreeGrafter"/>
</dbReference>
<keyword evidence="1" id="KW-0963">Cytoplasm</keyword>
<evidence type="ECO:0000313" key="8">
    <source>
        <dbReference type="EMBL" id="SUZ75003.1"/>
    </source>
</evidence>
<dbReference type="PANTHER" id="PTHR42765">
    <property type="entry name" value="SOLEUCYL-TRNA SYNTHETASE"/>
    <property type="match status" value="1"/>
</dbReference>
<keyword evidence="4" id="KW-0067">ATP-binding</keyword>
<feature type="non-terminal residue" evidence="8">
    <location>
        <position position="200"/>
    </location>
</feature>
<feature type="non-terminal residue" evidence="8">
    <location>
        <position position="1"/>
    </location>
</feature>
<protein>
    <recommendedName>
        <fullName evidence="7">Aminoacyl-tRNA synthetase class Ia domain-containing protein</fullName>
    </recommendedName>
</protein>
<keyword evidence="6" id="KW-0030">Aminoacyl-tRNA synthetase</keyword>
<dbReference type="PROSITE" id="PS00178">
    <property type="entry name" value="AA_TRNA_LIGASE_I"/>
    <property type="match status" value="1"/>
</dbReference>
<keyword evidence="3" id="KW-0547">Nucleotide-binding</keyword>
<proteinExistence type="predicted"/>
<sequence>MPNWKSTLNLPKTAFSMKASLQTAEPAAIARWDSMKLYEQIRARRAGAPRFVLHDGPPYANGHIHIGTALNKILKDFIVKSKTMAGFDSPYVPGWDCHGLPIELNVDRELGSKKRSMSVADIRRACRKYAENYVNLQREEFKRLGVLGTWSEPYLTMAYSYQAAIVRALGRFVEKDMVYRGKKPVHWCTHCRTALADAEV</sequence>
<dbReference type="EMBL" id="UINC01001229">
    <property type="protein sequence ID" value="SUZ75003.1"/>
    <property type="molecule type" value="Genomic_DNA"/>
</dbReference>
<feature type="domain" description="Aminoacyl-tRNA synthetase class Ia" evidence="7">
    <location>
        <begin position="29"/>
        <end position="200"/>
    </location>
</feature>
<dbReference type="InterPro" id="IPR002300">
    <property type="entry name" value="aa-tRNA-synth_Ia"/>
</dbReference>
<organism evidence="8">
    <name type="scientific">marine metagenome</name>
    <dbReference type="NCBI Taxonomy" id="408172"/>
    <lineage>
        <taxon>unclassified sequences</taxon>
        <taxon>metagenomes</taxon>
        <taxon>ecological metagenomes</taxon>
    </lineage>
</organism>
<dbReference type="AlphaFoldDB" id="A0A381QBG3"/>